<dbReference type="PROSITE" id="PS00211">
    <property type="entry name" value="ABC_TRANSPORTER_1"/>
    <property type="match status" value="1"/>
</dbReference>
<keyword evidence="2" id="KW-0813">Transport</keyword>
<keyword evidence="7" id="KW-0812">Transmembrane</keyword>
<evidence type="ECO:0000256" key="3">
    <source>
        <dbReference type="ARBA" id="ARBA00022741"/>
    </source>
</evidence>
<gene>
    <name evidence="9" type="primary">ABC.CD.A</name>
</gene>
<name>A0A075FG75_9EURY</name>
<keyword evidence="4" id="KW-0067">ATP-binding</keyword>
<dbReference type="PANTHER" id="PTHR24220">
    <property type="entry name" value="IMPORT ATP-BINDING PROTEIN"/>
    <property type="match status" value="1"/>
</dbReference>
<evidence type="ECO:0000256" key="1">
    <source>
        <dbReference type="ARBA" id="ARBA00004236"/>
    </source>
</evidence>
<feature type="transmembrane region" description="Helical" evidence="7">
    <location>
        <begin position="460"/>
        <end position="481"/>
    </location>
</feature>
<evidence type="ECO:0000259" key="8">
    <source>
        <dbReference type="PROSITE" id="PS50893"/>
    </source>
</evidence>
<dbReference type="InterPro" id="IPR003593">
    <property type="entry name" value="AAA+_ATPase"/>
</dbReference>
<dbReference type="InterPro" id="IPR015856">
    <property type="entry name" value="ABC_transpr_CbiO/EcfA_su"/>
</dbReference>
<feature type="transmembrane region" description="Helical" evidence="7">
    <location>
        <begin position="312"/>
        <end position="335"/>
    </location>
</feature>
<feature type="transmembrane region" description="Helical" evidence="7">
    <location>
        <begin position="389"/>
        <end position="413"/>
    </location>
</feature>
<proteinExistence type="predicted"/>
<comment type="function">
    <text evidence="5">Probably part of an ABC transporter complex. Responsible for energy coupling to the transport system.</text>
</comment>
<dbReference type="GO" id="GO:0005524">
    <property type="term" value="F:ATP binding"/>
    <property type="evidence" value="ECO:0007669"/>
    <property type="project" value="UniProtKB-KW"/>
</dbReference>
<evidence type="ECO:0000256" key="4">
    <source>
        <dbReference type="ARBA" id="ARBA00022840"/>
    </source>
</evidence>
<evidence type="ECO:0000313" key="9">
    <source>
        <dbReference type="EMBL" id="AIE90294.1"/>
    </source>
</evidence>
<feature type="transmembrane region" description="Helical" evidence="7">
    <location>
        <begin position="420"/>
        <end position="440"/>
    </location>
</feature>
<dbReference type="SUPFAM" id="SSF52540">
    <property type="entry name" value="P-loop containing nucleoside triphosphate hydrolases"/>
    <property type="match status" value="1"/>
</dbReference>
<dbReference type="PANTHER" id="PTHR24220:SF684">
    <property type="entry name" value="FE(3+) IONS IMPORT ATP-BINDING PROTEIN FBPC"/>
    <property type="match status" value="1"/>
</dbReference>
<dbReference type="GO" id="GO:0016887">
    <property type="term" value="F:ATP hydrolysis activity"/>
    <property type="evidence" value="ECO:0007669"/>
    <property type="project" value="InterPro"/>
</dbReference>
<dbReference type="InterPro" id="IPR017871">
    <property type="entry name" value="ABC_transporter-like_CS"/>
</dbReference>
<dbReference type="SMART" id="SM00382">
    <property type="entry name" value="AAA"/>
    <property type="match status" value="1"/>
</dbReference>
<keyword evidence="7" id="KW-1133">Transmembrane helix</keyword>
<dbReference type="InterPro" id="IPR003439">
    <property type="entry name" value="ABC_transporter-like_ATP-bd"/>
</dbReference>
<feature type="domain" description="ABC transporter" evidence="8">
    <location>
        <begin position="22"/>
        <end position="260"/>
    </location>
</feature>
<dbReference type="Gene3D" id="3.40.50.300">
    <property type="entry name" value="P-loop containing nucleotide triphosphate hydrolases"/>
    <property type="match status" value="1"/>
</dbReference>
<evidence type="ECO:0000256" key="2">
    <source>
        <dbReference type="ARBA" id="ARBA00022448"/>
    </source>
</evidence>
<keyword evidence="3" id="KW-0547">Nucleotide-binding</keyword>
<dbReference type="PROSITE" id="PS50893">
    <property type="entry name" value="ABC_TRANSPORTER_2"/>
    <property type="match status" value="1"/>
</dbReference>
<keyword evidence="7" id="KW-0472">Membrane</keyword>
<dbReference type="InterPro" id="IPR027417">
    <property type="entry name" value="P-loop_NTPase"/>
</dbReference>
<evidence type="ECO:0000256" key="7">
    <source>
        <dbReference type="SAM" id="Phobius"/>
    </source>
</evidence>
<reference evidence="9" key="1">
    <citation type="journal article" date="2014" name="Genome Biol. Evol.">
        <title>Pangenome evidence for extensive interdomain horizontal transfer affecting lineage core and shell genes in uncultured planktonic thaumarchaeota and euryarchaeota.</title>
        <authorList>
            <person name="Deschamps P."/>
            <person name="Zivanovic Y."/>
            <person name="Moreira D."/>
            <person name="Rodriguez-Valera F."/>
            <person name="Lopez-Garcia P."/>
        </authorList>
    </citation>
    <scope>NUCLEOTIDE SEQUENCE</scope>
</reference>
<comment type="subcellular location">
    <subcellularLocation>
        <location evidence="1">Cell membrane</location>
    </subcellularLocation>
</comment>
<feature type="region of interest" description="Disordered" evidence="6">
    <location>
        <begin position="239"/>
        <end position="260"/>
    </location>
</feature>
<dbReference type="GO" id="GO:0022857">
    <property type="term" value="F:transmembrane transporter activity"/>
    <property type="evidence" value="ECO:0007669"/>
    <property type="project" value="TreeGrafter"/>
</dbReference>
<organism evidence="9">
    <name type="scientific">uncultured marine group II/III euryarchaeote AD1000_01_H07</name>
    <dbReference type="NCBI Taxonomy" id="1457699"/>
    <lineage>
        <taxon>Archaea</taxon>
        <taxon>Methanobacteriati</taxon>
        <taxon>Methanobacteriota</taxon>
        <taxon>environmental samples</taxon>
    </lineage>
</organism>
<dbReference type="Pfam" id="PF00005">
    <property type="entry name" value="ABC_tran"/>
    <property type="match status" value="1"/>
</dbReference>
<evidence type="ECO:0000256" key="6">
    <source>
        <dbReference type="SAM" id="MobiDB-lite"/>
    </source>
</evidence>
<sequence length="484" mass="51285">MTDGITQTMAHPRNPMEQGTLMHVTGMEVRRGPRTVLRDVDFRLLEGEVVALEGPNGSGKTTLLESCAGILPLTSGSVTWRDGQTEVIVRDSEGRRNEPPPMGLTLQSDGMCGEETVEERLLLSLAVSGRGQNAGAVSQMLSEWGLEHRRADRISHLSGGQRRRLAVLCGLAPAALSADSMVVLLDEPSEGLDDAGRELLSGWLRALAGAGHGVVLATHDAGIARCADRMVRVGDGHLEESTGPCEGEPSKLPVPSQLAKPSTHGSLVRWAIKMEMRNPVDTTGRATPALVALLLSYTLLQEVDMSHAGSELLAALVLVPAFITVVVSPALIRRLTEADCGRWWSAVIGPGARPTYSIIGASIILPLPLTYLSWIVLAGPSDAASESEVLSWLWLPAVVMIDVAAAAAALHLLVADLRRASAAAASLLLLVLVWPFLQLTDALSVIMTEGMSFGLGMGDPLVSCIMASLISILVWAVAIYLPDA</sequence>
<dbReference type="AlphaFoldDB" id="A0A075FG75"/>
<dbReference type="InterPro" id="IPR015854">
    <property type="entry name" value="ABC_transpr_LolD-like"/>
</dbReference>
<protein>
    <submittedName>
        <fullName evidence="9">ABC transporter (ABC.CD.A)</fullName>
    </submittedName>
</protein>
<dbReference type="CDD" id="cd03225">
    <property type="entry name" value="ABC_cobalt_CbiO_domain1"/>
    <property type="match status" value="1"/>
</dbReference>
<feature type="transmembrane region" description="Helical" evidence="7">
    <location>
        <begin position="356"/>
        <end position="377"/>
    </location>
</feature>
<evidence type="ECO:0000256" key="5">
    <source>
        <dbReference type="ARBA" id="ARBA00025157"/>
    </source>
</evidence>
<dbReference type="GO" id="GO:0005886">
    <property type="term" value="C:plasma membrane"/>
    <property type="evidence" value="ECO:0007669"/>
    <property type="project" value="UniProtKB-SubCell"/>
</dbReference>
<dbReference type="EMBL" id="KF900304">
    <property type="protein sequence ID" value="AIE90294.1"/>
    <property type="molecule type" value="Genomic_DNA"/>
</dbReference>
<accession>A0A075FG75</accession>